<protein>
    <recommendedName>
        <fullName evidence="3">F-box domain-containing protein</fullName>
    </recommendedName>
</protein>
<dbReference type="Proteomes" id="UP000054270">
    <property type="component" value="Unassembled WGS sequence"/>
</dbReference>
<evidence type="ECO:0000313" key="2">
    <source>
        <dbReference type="Proteomes" id="UP000054270"/>
    </source>
</evidence>
<dbReference type="InterPro" id="IPR032675">
    <property type="entry name" value="LRR_dom_sf"/>
</dbReference>
<dbReference type="EMBL" id="KN817534">
    <property type="protein sequence ID" value="KJA24854.1"/>
    <property type="molecule type" value="Genomic_DNA"/>
</dbReference>
<gene>
    <name evidence="1" type="ORF">HYPSUDRAFT_38196</name>
</gene>
<reference evidence="2" key="1">
    <citation type="submission" date="2014-04" db="EMBL/GenBank/DDBJ databases">
        <title>Evolutionary Origins and Diversification of the Mycorrhizal Mutualists.</title>
        <authorList>
            <consortium name="DOE Joint Genome Institute"/>
            <consortium name="Mycorrhizal Genomics Consortium"/>
            <person name="Kohler A."/>
            <person name="Kuo A."/>
            <person name="Nagy L.G."/>
            <person name="Floudas D."/>
            <person name="Copeland A."/>
            <person name="Barry K.W."/>
            <person name="Cichocki N."/>
            <person name="Veneault-Fourrey C."/>
            <person name="LaButti K."/>
            <person name="Lindquist E.A."/>
            <person name="Lipzen A."/>
            <person name="Lundell T."/>
            <person name="Morin E."/>
            <person name="Murat C."/>
            <person name="Riley R."/>
            <person name="Ohm R."/>
            <person name="Sun H."/>
            <person name="Tunlid A."/>
            <person name="Henrissat B."/>
            <person name="Grigoriev I.V."/>
            <person name="Hibbett D.S."/>
            <person name="Martin F."/>
        </authorList>
    </citation>
    <scope>NUCLEOTIDE SEQUENCE [LARGE SCALE GENOMIC DNA]</scope>
    <source>
        <strain evidence="2">FD-334 SS-4</strain>
    </source>
</reference>
<dbReference type="Gene3D" id="3.80.10.10">
    <property type="entry name" value="Ribonuclease Inhibitor"/>
    <property type="match status" value="1"/>
</dbReference>
<evidence type="ECO:0008006" key="3">
    <source>
        <dbReference type="Google" id="ProtNLM"/>
    </source>
</evidence>
<sequence>MDDIITELDSDSCETLLGTMSSAALSSVVAYIHNSCNDRGEDATTIRPLQSFVPIIEALPGLLLEDNTYYVGMPLISRDLKAFISYARRVEKLTLTDVGRDKYPCVSQDTITRLAHVRDVKNPLLPSLLSSLKHLRLVDVDSELSYIWFCLTPSLETLELSGIPQARQTTIATFLNELLSSTPRLAHLTLGPGRLSPSALQTSVRFEHLRELRITDAADALDFAFLQAVAALPELALFDIDARTAKYTPYTPLAGVATMDGHDAPAQNAPEDTTHISTGVEAESASVTFPRLTTLTVISTILVMHDLVHCLLPHGVENVSLTLVLGEVLPIPTHWNLSLTSSSESVVEAGLASKSVLGGKDNAMPEPLEPPSAGVPSALAAEEVVDGSLLPEVPYHTFKKLGRRVTCKGDLSLDDSRICSTCQEKREQRLLDAEKSNLLFQITHFASTIEHILEYTSPQSVYINRADRWSSRFTTEPARLHPLELPPAALRKLLFCPSITKLEIKNWVLKSVNETLLNPPSTSESPLPMQILHLPFEEALHSGVALSTFHLVARLYPHLLDFQTHVIQCASANVRDLELSISNHGLKELSFSGEAPGVMEDMMEIAPYICFLFPHLERIVTYDGHDTAGWKSVYGLVKMCQKVRDTEKKHLQLGA</sequence>
<dbReference type="AlphaFoldDB" id="A0A0D2P1P6"/>
<organism evidence="1 2">
    <name type="scientific">Hypholoma sublateritium (strain FD-334 SS-4)</name>
    <dbReference type="NCBI Taxonomy" id="945553"/>
    <lineage>
        <taxon>Eukaryota</taxon>
        <taxon>Fungi</taxon>
        <taxon>Dikarya</taxon>
        <taxon>Basidiomycota</taxon>
        <taxon>Agaricomycotina</taxon>
        <taxon>Agaricomycetes</taxon>
        <taxon>Agaricomycetidae</taxon>
        <taxon>Agaricales</taxon>
        <taxon>Agaricineae</taxon>
        <taxon>Strophariaceae</taxon>
        <taxon>Hypholoma</taxon>
    </lineage>
</organism>
<keyword evidence="2" id="KW-1185">Reference proteome</keyword>
<evidence type="ECO:0000313" key="1">
    <source>
        <dbReference type="EMBL" id="KJA24854.1"/>
    </source>
</evidence>
<dbReference type="SUPFAM" id="SSF52047">
    <property type="entry name" value="RNI-like"/>
    <property type="match status" value="1"/>
</dbReference>
<proteinExistence type="predicted"/>
<accession>A0A0D2P1P6</accession>
<name>A0A0D2P1P6_HYPSF</name>
<dbReference type="OrthoDB" id="3065347at2759"/>